<reference evidence="2 3" key="1">
    <citation type="journal article" date="2017" name="ISME J.">
        <title>Potential for microbial H2 and metal transformations associated with novel bacteria and archaea in deep terrestrial subsurface sediments.</title>
        <authorList>
            <person name="Hernsdorf A.W."/>
            <person name="Amano Y."/>
            <person name="Miyakawa K."/>
            <person name="Ise K."/>
            <person name="Suzuki Y."/>
            <person name="Anantharaman K."/>
            <person name="Probst A."/>
            <person name="Burstein D."/>
            <person name="Thomas B.C."/>
            <person name="Banfield J.F."/>
        </authorList>
    </citation>
    <scope>NUCLEOTIDE SEQUENCE [LARGE SCALE GENOMIC DNA]</scope>
    <source>
        <strain evidence="2">HGW-Kuenenbacteria-1</strain>
    </source>
</reference>
<name>A0A2N1UP10_9BACT</name>
<sequence>MKKNLTNTKTELVNMTTQEFKKILQESLKGFATKEDLDEKISSLQNDLNFSIKYEIREIKKEIIRLEDRIEKMYNLLDGFINNVLKLDEEFTFIKVQMDRLEKEMNDVRQQIRMVTCPEWTKKNGSIFKN</sequence>
<evidence type="ECO:0000313" key="2">
    <source>
        <dbReference type="EMBL" id="PKL72612.1"/>
    </source>
</evidence>
<keyword evidence="1" id="KW-0175">Coiled coil</keyword>
<organism evidence="2 3">
    <name type="scientific">Candidatus Kuenenbacteria bacterium HGW-Kuenenbacteria-1</name>
    <dbReference type="NCBI Taxonomy" id="2013812"/>
    <lineage>
        <taxon>Bacteria</taxon>
        <taxon>Candidatus Kueneniibacteriota</taxon>
    </lineage>
</organism>
<accession>A0A2N1UP10</accession>
<feature type="coiled-coil region" evidence="1">
    <location>
        <begin position="56"/>
        <end position="111"/>
    </location>
</feature>
<dbReference type="Proteomes" id="UP000233414">
    <property type="component" value="Unassembled WGS sequence"/>
</dbReference>
<comment type="caution">
    <text evidence="2">The sequence shown here is derived from an EMBL/GenBank/DDBJ whole genome shotgun (WGS) entry which is preliminary data.</text>
</comment>
<dbReference type="AlphaFoldDB" id="A0A2N1UP10"/>
<protein>
    <submittedName>
        <fullName evidence="2">Uncharacterized protein</fullName>
    </submittedName>
</protein>
<proteinExistence type="predicted"/>
<dbReference type="EMBL" id="PGYQ01000002">
    <property type="protein sequence ID" value="PKL72612.1"/>
    <property type="molecule type" value="Genomic_DNA"/>
</dbReference>
<gene>
    <name evidence="2" type="ORF">CVV26_01215</name>
</gene>
<evidence type="ECO:0000313" key="3">
    <source>
        <dbReference type="Proteomes" id="UP000233414"/>
    </source>
</evidence>
<evidence type="ECO:0000256" key="1">
    <source>
        <dbReference type="SAM" id="Coils"/>
    </source>
</evidence>